<feature type="compositionally biased region" description="Basic residues" evidence="1">
    <location>
        <begin position="522"/>
        <end position="534"/>
    </location>
</feature>
<feature type="region of interest" description="Disordered" evidence="1">
    <location>
        <begin position="451"/>
        <end position="534"/>
    </location>
</feature>
<proteinExistence type="predicted"/>
<feature type="compositionally biased region" description="Pro residues" evidence="1">
    <location>
        <begin position="203"/>
        <end position="218"/>
    </location>
</feature>
<evidence type="ECO:0000313" key="2">
    <source>
        <dbReference type="EMBL" id="CAG6619129.1"/>
    </source>
</evidence>
<feature type="compositionally biased region" description="Low complexity" evidence="1">
    <location>
        <begin position="451"/>
        <end position="462"/>
    </location>
</feature>
<feature type="compositionally biased region" description="Pro residues" evidence="1">
    <location>
        <begin position="259"/>
        <end position="269"/>
    </location>
</feature>
<reference evidence="2" key="1">
    <citation type="submission" date="2021-05" db="EMBL/GenBank/DDBJ databases">
        <authorList>
            <person name="Alioto T."/>
            <person name="Alioto T."/>
            <person name="Gomez Garrido J."/>
        </authorList>
    </citation>
    <scope>NUCLEOTIDE SEQUENCE</scope>
</reference>
<dbReference type="EMBL" id="HBUF01044961">
    <property type="protein sequence ID" value="CAG6619129.1"/>
    <property type="molecule type" value="Transcribed_RNA"/>
</dbReference>
<sequence length="534" mass="59540">MSTLGELFDLPSSDALSTGVKRLVSKHLPAGWREWRTISPLGQSDAKLDHGRLRFVLPTVELVKLFLPGATHVSDRQFKEMKAALCKLPFCLPLITSPSTYAKSLRPSDEDYALFVKSVAPLLKLSLSLADLNRCLALAQEVVRVEDTTEEVVAQTTVPLAEQPPPDPLVQRLSILEERLQSFSSLETKLEALSQHLLRTSHVPPPGPALPGPAPGCPNPHYVDPSEEDYFSDSSAPSAGSPSEYDEEAGRTLDVWAPEPIPTEPPATAPPSFSFEPSTQQLEPDLPEPSPRLRELLASCQLWGQEGWIRIPYKEAEDRLRHSGGFQPLSVNLELRHHPEDFHLRQQERVLANIQFGVLAQREAFSQAAQAFLLACPEATSKFVEAFTSEQAQFRLASQDLVQYVCGKRSELIVKRRDLCTPSDQRSKYLLRNIPPSESHLFAEQELSKCSLPSSSSTSYAARPKRRAPPASSGQPRAKIPKPSDQRARRQEPRTFQAPRGSLSKWKDARREGARAQDKRSKPSFRGRNQPRRQ</sequence>
<dbReference type="AlphaFoldDB" id="A0A8D8LZ90"/>
<feature type="region of interest" description="Disordered" evidence="1">
    <location>
        <begin position="199"/>
        <end position="291"/>
    </location>
</feature>
<accession>A0A8D8LZ90</accession>
<feature type="compositionally biased region" description="Low complexity" evidence="1">
    <location>
        <begin position="270"/>
        <end position="284"/>
    </location>
</feature>
<feature type="compositionally biased region" description="Basic and acidic residues" evidence="1">
    <location>
        <begin position="482"/>
        <end position="493"/>
    </location>
</feature>
<feature type="compositionally biased region" description="Low complexity" evidence="1">
    <location>
        <begin position="232"/>
        <end position="243"/>
    </location>
</feature>
<dbReference type="EMBL" id="HBUF01044962">
    <property type="protein sequence ID" value="CAG6619132.1"/>
    <property type="molecule type" value="Transcribed_RNA"/>
</dbReference>
<protein>
    <submittedName>
        <fullName evidence="2">Uncharacterized protein</fullName>
    </submittedName>
</protein>
<feature type="compositionally biased region" description="Basic and acidic residues" evidence="1">
    <location>
        <begin position="505"/>
        <end position="521"/>
    </location>
</feature>
<evidence type="ECO:0000256" key="1">
    <source>
        <dbReference type="SAM" id="MobiDB-lite"/>
    </source>
</evidence>
<organism evidence="2">
    <name type="scientific">Cacopsylla melanoneura</name>
    <dbReference type="NCBI Taxonomy" id="428564"/>
    <lineage>
        <taxon>Eukaryota</taxon>
        <taxon>Metazoa</taxon>
        <taxon>Ecdysozoa</taxon>
        <taxon>Arthropoda</taxon>
        <taxon>Hexapoda</taxon>
        <taxon>Insecta</taxon>
        <taxon>Pterygota</taxon>
        <taxon>Neoptera</taxon>
        <taxon>Paraneoptera</taxon>
        <taxon>Hemiptera</taxon>
        <taxon>Sternorrhyncha</taxon>
        <taxon>Psylloidea</taxon>
        <taxon>Psyllidae</taxon>
        <taxon>Psyllinae</taxon>
        <taxon>Cacopsylla</taxon>
    </lineage>
</organism>
<name>A0A8D8LZ90_9HEMI</name>